<dbReference type="GO" id="GO:0071218">
    <property type="term" value="P:cellular response to misfolded protein"/>
    <property type="evidence" value="ECO:0007669"/>
    <property type="project" value="TreeGrafter"/>
</dbReference>
<comment type="caution">
    <text evidence="7">The sequence shown here is derived from an EMBL/GenBank/DDBJ whole genome shotgun (WGS) entry which is preliminary data.</text>
</comment>
<protein>
    <recommendedName>
        <fullName evidence="2">RING-type E3 ubiquitin transferase</fullName>
        <ecNumber evidence="2">2.3.2.27</ecNumber>
    </recommendedName>
</protein>
<dbReference type="GO" id="GO:0045862">
    <property type="term" value="P:positive regulation of proteolysis"/>
    <property type="evidence" value="ECO:0007669"/>
    <property type="project" value="TreeGrafter"/>
</dbReference>
<dbReference type="SMART" id="SM00028">
    <property type="entry name" value="TPR"/>
    <property type="match status" value="5"/>
</dbReference>
<dbReference type="GO" id="GO:0061630">
    <property type="term" value="F:ubiquitin protein ligase activity"/>
    <property type="evidence" value="ECO:0007669"/>
    <property type="project" value="UniProtKB-EC"/>
</dbReference>
<reference evidence="7" key="1">
    <citation type="submission" date="2020-07" db="EMBL/GenBank/DDBJ databases">
        <title>Huge and variable diversity of episymbiotic CPR bacteria and DPANN archaea in groundwater ecosystems.</title>
        <authorList>
            <person name="He C.Y."/>
            <person name="Keren R."/>
            <person name="Whittaker M."/>
            <person name="Farag I.F."/>
            <person name="Doudna J."/>
            <person name="Cate J.H.D."/>
            <person name="Banfield J.F."/>
        </authorList>
    </citation>
    <scope>NUCLEOTIDE SEQUENCE</scope>
    <source>
        <strain evidence="7">NC_groundwater_1664_Pr3_B-0.1um_52_9</strain>
    </source>
</reference>
<evidence type="ECO:0000256" key="3">
    <source>
        <dbReference type="ARBA" id="ARBA00022679"/>
    </source>
</evidence>
<evidence type="ECO:0000256" key="5">
    <source>
        <dbReference type="ARBA" id="ARBA00022786"/>
    </source>
</evidence>
<dbReference type="GO" id="GO:0000209">
    <property type="term" value="P:protein polyubiquitination"/>
    <property type="evidence" value="ECO:0007669"/>
    <property type="project" value="TreeGrafter"/>
</dbReference>
<dbReference type="Pfam" id="PF13424">
    <property type="entry name" value="TPR_12"/>
    <property type="match status" value="1"/>
</dbReference>
<dbReference type="PANTHER" id="PTHR46803:SF2">
    <property type="entry name" value="E3 UBIQUITIN-PROTEIN LIGASE CHIP"/>
    <property type="match status" value="1"/>
</dbReference>
<dbReference type="EC" id="2.3.2.27" evidence="2"/>
<evidence type="ECO:0000256" key="4">
    <source>
        <dbReference type="ARBA" id="ARBA00022737"/>
    </source>
</evidence>
<keyword evidence="6" id="KW-0802">TPR repeat</keyword>
<dbReference type="PANTHER" id="PTHR46803">
    <property type="entry name" value="E3 UBIQUITIN-PROTEIN LIGASE CHIP"/>
    <property type="match status" value="1"/>
</dbReference>
<keyword evidence="3" id="KW-0808">Transferase</keyword>
<accession>A0A9D6V5R8</accession>
<comment type="catalytic activity">
    <reaction evidence="1">
        <text>S-ubiquitinyl-[E2 ubiquitin-conjugating enzyme]-L-cysteine + [acceptor protein]-L-lysine = [E2 ubiquitin-conjugating enzyme]-L-cysteine + N(6)-ubiquitinyl-[acceptor protein]-L-lysine.</text>
        <dbReference type="EC" id="2.3.2.27"/>
    </reaction>
</comment>
<sequence>MKYPNLDLSKMAFFLGRVMARNLALAVCITLAGAGCAKKQIRAGMPFDLDKVFTGLPSLVRESWKEKGIRLAKEKQFDQAIQAFMEHVAEEPEDFFGFNGIAVCYKNTGDHSNAMKNYERALEFAESPEDKAKVLANIGNLYFTTGKPQAALGYYKEAAAEFDKNPLYLVFIARTFVVLNDYDRARKVLTSAEEMHKDLEKYERDEDKGLGSYLMAYCYLALDQEEKVFQHLENALRASPEKYKSRIQSDISDEKSLLYTLKDDPQLKKVLKKYSAFSAASRSNKN</sequence>
<evidence type="ECO:0000256" key="1">
    <source>
        <dbReference type="ARBA" id="ARBA00000900"/>
    </source>
</evidence>
<dbReference type="GO" id="GO:0051087">
    <property type="term" value="F:protein-folding chaperone binding"/>
    <property type="evidence" value="ECO:0007669"/>
    <property type="project" value="TreeGrafter"/>
</dbReference>
<dbReference type="GO" id="GO:0006515">
    <property type="term" value="P:protein quality control for misfolded or incompletely synthesized proteins"/>
    <property type="evidence" value="ECO:0007669"/>
    <property type="project" value="TreeGrafter"/>
</dbReference>
<dbReference type="AlphaFoldDB" id="A0A9D6V5R8"/>
<dbReference type="EMBL" id="JACRDE010000346">
    <property type="protein sequence ID" value="MBI5250466.1"/>
    <property type="molecule type" value="Genomic_DNA"/>
</dbReference>
<organism evidence="7 8">
    <name type="scientific">Desulfomonile tiedjei</name>
    <dbReference type="NCBI Taxonomy" id="2358"/>
    <lineage>
        <taxon>Bacteria</taxon>
        <taxon>Pseudomonadati</taxon>
        <taxon>Thermodesulfobacteriota</taxon>
        <taxon>Desulfomonilia</taxon>
        <taxon>Desulfomonilales</taxon>
        <taxon>Desulfomonilaceae</taxon>
        <taxon>Desulfomonile</taxon>
    </lineage>
</organism>
<keyword evidence="4" id="KW-0677">Repeat</keyword>
<gene>
    <name evidence="7" type="ORF">HY912_13315</name>
</gene>
<dbReference type="InterPro" id="IPR019734">
    <property type="entry name" value="TPR_rpt"/>
</dbReference>
<dbReference type="Proteomes" id="UP000807825">
    <property type="component" value="Unassembled WGS sequence"/>
</dbReference>
<dbReference type="Gene3D" id="1.25.40.10">
    <property type="entry name" value="Tetratricopeptide repeat domain"/>
    <property type="match status" value="2"/>
</dbReference>
<feature type="repeat" description="TPR" evidence="6">
    <location>
        <begin position="61"/>
        <end position="94"/>
    </location>
</feature>
<evidence type="ECO:0000313" key="7">
    <source>
        <dbReference type="EMBL" id="MBI5250466.1"/>
    </source>
</evidence>
<keyword evidence="5" id="KW-0833">Ubl conjugation pathway</keyword>
<evidence type="ECO:0000313" key="8">
    <source>
        <dbReference type="Proteomes" id="UP000807825"/>
    </source>
</evidence>
<evidence type="ECO:0000256" key="6">
    <source>
        <dbReference type="PROSITE-ProRule" id="PRU00339"/>
    </source>
</evidence>
<dbReference type="SUPFAM" id="SSF48452">
    <property type="entry name" value="TPR-like"/>
    <property type="match status" value="1"/>
</dbReference>
<dbReference type="PROSITE" id="PS50005">
    <property type="entry name" value="TPR"/>
    <property type="match status" value="2"/>
</dbReference>
<name>A0A9D6V5R8_9BACT</name>
<proteinExistence type="predicted"/>
<feature type="repeat" description="TPR" evidence="6">
    <location>
        <begin position="132"/>
        <end position="165"/>
    </location>
</feature>
<dbReference type="GO" id="GO:0043161">
    <property type="term" value="P:proteasome-mediated ubiquitin-dependent protein catabolic process"/>
    <property type="evidence" value="ECO:0007669"/>
    <property type="project" value="TreeGrafter"/>
</dbReference>
<dbReference type="InterPro" id="IPR011990">
    <property type="entry name" value="TPR-like_helical_dom_sf"/>
</dbReference>
<dbReference type="GO" id="GO:0005737">
    <property type="term" value="C:cytoplasm"/>
    <property type="evidence" value="ECO:0007669"/>
    <property type="project" value="TreeGrafter"/>
</dbReference>
<evidence type="ECO:0000256" key="2">
    <source>
        <dbReference type="ARBA" id="ARBA00012483"/>
    </source>
</evidence>